<name>A0A9X2XWF3_9BACT</name>
<dbReference type="InterPro" id="IPR002201">
    <property type="entry name" value="Glyco_trans_9"/>
</dbReference>
<keyword evidence="1" id="KW-0328">Glycosyltransferase</keyword>
<keyword evidence="4" id="KW-1185">Reference proteome</keyword>
<gene>
    <name evidence="3" type="ORF">OCK74_07510</name>
</gene>
<sequence>MKILVRLPNWLGDLVMSTGFIHQLQQFYPGASISVIAKKGIHDLLQYFPSFEHQFIFNKNEYKGIKGLWKFGKEIQKTDQFDLFFSLPDSFSSAIIGWASGAKKRIGFKKEMRGLVMTHTYTKPGHLHRVEEYIALLEMFTGKKAITPNVSLHHNFQKKQYVVVNINSEASSRRLTVPKAVEELKLLRKNIKHPIYLIGAPKEKPFIDEVLNKLENKSNIENVAGKTNLPQLVELLASAQLMLTTDSGPAHLANALGTNTIVLFGAGNEANTAPYNAKLLTGIRLGKLSCEPCVKNVCKLYKVPQCMQQLDMEMIISKVVKQLNP</sequence>
<dbReference type="InterPro" id="IPR051199">
    <property type="entry name" value="LPS_LOS_Heptosyltrfase"/>
</dbReference>
<protein>
    <submittedName>
        <fullName evidence="3">Glycosyltransferase family 9 protein</fullName>
    </submittedName>
</protein>
<dbReference type="RefSeq" id="WP_279296402.1">
    <property type="nucleotide sequence ID" value="NZ_JAOTIF010000003.1"/>
</dbReference>
<dbReference type="AlphaFoldDB" id="A0A9X2XWF3"/>
<dbReference type="GO" id="GO:0005829">
    <property type="term" value="C:cytosol"/>
    <property type="evidence" value="ECO:0007669"/>
    <property type="project" value="TreeGrafter"/>
</dbReference>
<proteinExistence type="predicted"/>
<dbReference type="EMBL" id="JAOTIF010000003">
    <property type="protein sequence ID" value="MCU7548958.1"/>
    <property type="molecule type" value="Genomic_DNA"/>
</dbReference>
<reference evidence="3" key="1">
    <citation type="submission" date="2022-09" db="EMBL/GenBank/DDBJ databases">
        <authorList>
            <person name="Yuan C."/>
            <person name="Ke Z."/>
        </authorList>
    </citation>
    <scope>NUCLEOTIDE SEQUENCE</scope>
    <source>
        <strain evidence="3">LB-8</strain>
    </source>
</reference>
<accession>A0A9X2XWF3</accession>
<dbReference type="Gene3D" id="3.40.50.2000">
    <property type="entry name" value="Glycogen Phosphorylase B"/>
    <property type="match status" value="2"/>
</dbReference>
<organism evidence="3 4">
    <name type="scientific">Paraflavisolibacter caeni</name>
    <dbReference type="NCBI Taxonomy" id="2982496"/>
    <lineage>
        <taxon>Bacteria</taxon>
        <taxon>Pseudomonadati</taxon>
        <taxon>Bacteroidota</taxon>
        <taxon>Chitinophagia</taxon>
        <taxon>Chitinophagales</taxon>
        <taxon>Chitinophagaceae</taxon>
        <taxon>Paraflavisolibacter</taxon>
    </lineage>
</organism>
<dbReference type="GO" id="GO:0008713">
    <property type="term" value="F:ADP-heptose-lipopolysaccharide heptosyltransferase activity"/>
    <property type="evidence" value="ECO:0007669"/>
    <property type="project" value="TreeGrafter"/>
</dbReference>
<dbReference type="Pfam" id="PF01075">
    <property type="entry name" value="Glyco_transf_9"/>
    <property type="match status" value="1"/>
</dbReference>
<keyword evidence="2" id="KW-0808">Transferase</keyword>
<evidence type="ECO:0000256" key="2">
    <source>
        <dbReference type="ARBA" id="ARBA00022679"/>
    </source>
</evidence>
<reference evidence="3" key="2">
    <citation type="submission" date="2023-04" db="EMBL/GenBank/DDBJ databases">
        <title>Paracnuella aquatica gen. nov., sp. nov., a member of the family Chitinophagaceae isolated from a hot spring.</title>
        <authorList>
            <person name="Wang C."/>
        </authorList>
    </citation>
    <scope>NUCLEOTIDE SEQUENCE</scope>
    <source>
        <strain evidence="3">LB-8</strain>
    </source>
</reference>
<comment type="caution">
    <text evidence="3">The sequence shown here is derived from an EMBL/GenBank/DDBJ whole genome shotgun (WGS) entry which is preliminary data.</text>
</comment>
<evidence type="ECO:0000256" key="1">
    <source>
        <dbReference type="ARBA" id="ARBA00022676"/>
    </source>
</evidence>
<evidence type="ECO:0000313" key="3">
    <source>
        <dbReference type="EMBL" id="MCU7548958.1"/>
    </source>
</evidence>
<dbReference type="Proteomes" id="UP001155483">
    <property type="component" value="Unassembled WGS sequence"/>
</dbReference>
<evidence type="ECO:0000313" key="4">
    <source>
        <dbReference type="Proteomes" id="UP001155483"/>
    </source>
</evidence>
<dbReference type="PANTHER" id="PTHR30160">
    <property type="entry name" value="TETRAACYLDISACCHARIDE 4'-KINASE-RELATED"/>
    <property type="match status" value="1"/>
</dbReference>
<dbReference type="CDD" id="cd03789">
    <property type="entry name" value="GT9_LPS_heptosyltransferase"/>
    <property type="match status" value="1"/>
</dbReference>
<dbReference type="GO" id="GO:0009244">
    <property type="term" value="P:lipopolysaccharide core region biosynthetic process"/>
    <property type="evidence" value="ECO:0007669"/>
    <property type="project" value="TreeGrafter"/>
</dbReference>
<dbReference type="SUPFAM" id="SSF53756">
    <property type="entry name" value="UDP-Glycosyltransferase/glycogen phosphorylase"/>
    <property type="match status" value="1"/>
</dbReference>